<name>A0A2K1L1R2_PHYPA</name>
<dbReference type="EnsemblPlants" id="Pp3c2_16250V3.1">
    <property type="protein sequence ID" value="Pp3c2_16250V3.1"/>
    <property type="gene ID" value="Pp3c2_16250"/>
</dbReference>
<dbReference type="Proteomes" id="UP000006727">
    <property type="component" value="Chromosome 2"/>
</dbReference>
<organism evidence="2">
    <name type="scientific">Physcomitrium patens</name>
    <name type="common">Spreading-leaved earth moss</name>
    <name type="synonym">Physcomitrella patens</name>
    <dbReference type="NCBI Taxonomy" id="3218"/>
    <lineage>
        <taxon>Eukaryota</taxon>
        <taxon>Viridiplantae</taxon>
        <taxon>Streptophyta</taxon>
        <taxon>Embryophyta</taxon>
        <taxon>Bryophyta</taxon>
        <taxon>Bryophytina</taxon>
        <taxon>Bryopsida</taxon>
        <taxon>Funariidae</taxon>
        <taxon>Funariales</taxon>
        <taxon>Funariaceae</taxon>
        <taxon>Physcomitrium</taxon>
    </lineage>
</organism>
<accession>A0A2K1L1R2</accession>
<dbReference type="Gramene" id="Pp3c2_16250V3.3">
    <property type="protein sequence ID" value="Pp3c2_16250V3.3"/>
    <property type="gene ID" value="Pp3c2_16250"/>
</dbReference>
<feature type="transmembrane region" description="Helical" evidence="1">
    <location>
        <begin position="213"/>
        <end position="237"/>
    </location>
</feature>
<dbReference type="Gramene" id="Pp3c2_16250V3.2">
    <property type="protein sequence ID" value="Pp3c2_16250V3.2"/>
    <property type="gene ID" value="Pp3c2_16250"/>
</dbReference>
<sequence>MAAETMDAQVEDRLAKMGVFGLMKEATRLIVQNFWLFFSFVTSFTIPCGIFTVFLLSAVDIRHRYGMEEFISRGEVVILWWKFETLLSPLALNFIFIILNLLPMALLNAVVCTRGVVECYKGDDLKTAIKNSFIDLQWGVLRLITTQFLFCAYLFIAMYLFLSHEHDPTLARIISISRWAALGLFLVFLYPLPASQVAILEPKNYGLRGIMRAARLAFTKLSTALGLAFFSLSYLVLLKGLVEIVLSVPLPPRFKFLVYPPLVVFVVTMTIFWQVVYALLYLSANAHLELEKTLIRPAMVEKIQASDIDQPLLTNEVGNSQEDSRS</sequence>
<proteinExistence type="predicted"/>
<dbReference type="Gramene" id="Pp3c2_16250V3.1">
    <property type="protein sequence ID" value="Pp3c2_16250V3.1"/>
    <property type="gene ID" value="Pp3c2_16250"/>
</dbReference>
<dbReference type="AlphaFoldDB" id="A0A2K1L1R2"/>
<feature type="transmembrane region" description="Helical" evidence="1">
    <location>
        <begin position="257"/>
        <end position="282"/>
    </location>
</feature>
<dbReference type="OrthoDB" id="10465313at2759"/>
<keyword evidence="4" id="KW-1185">Reference proteome</keyword>
<gene>
    <name evidence="3" type="primary">LOC112275985</name>
    <name evidence="2" type="ORF">PHYPA_002761</name>
</gene>
<dbReference type="GeneID" id="112275985"/>
<feature type="transmembrane region" description="Helical" evidence="1">
    <location>
        <begin position="138"/>
        <end position="161"/>
    </location>
</feature>
<evidence type="ECO:0008006" key="5">
    <source>
        <dbReference type="Google" id="ProtNLM"/>
    </source>
</evidence>
<evidence type="ECO:0000313" key="2">
    <source>
        <dbReference type="EMBL" id="PNR59969.1"/>
    </source>
</evidence>
<dbReference type="PaxDb" id="3218-PP1S30_342V6.1"/>
<dbReference type="EnsemblPlants" id="Pp3c2_16250V3.2">
    <property type="protein sequence ID" value="Pp3c2_16250V3.2"/>
    <property type="gene ID" value="Pp3c2_16250"/>
</dbReference>
<reference evidence="2 4" key="2">
    <citation type="journal article" date="2018" name="Plant J.">
        <title>The Physcomitrella patens chromosome-scale assembly reveals moss genome structure and evolution.</title>
        <authorList>
            <person name="Lang D."/>
            <person name="Ullrich K.K."/>
            <person name="Murat F."/>
            <person name="Fuchs J."/>
            <person name="Jenkins J."/>
            <person name="Haas F.B."/>
            <person name="Piednoel M."/>
            <person name="Gundlach H."/>
            <person name="Van Bel M."/>
            <person name="Meyberg R."/>
            <person name="Vives C."/>
            <person name="Morata J."/>
            <person name="Symeonidi A."/>
            <person name="Hiss M."/>
            <person name="Muchero W."/>
            <person name="Kamisugi Y."/>
            <person name="Saleh O."/>
            <person name="Blanc G."/>
            <person name="Decker E.L."/>
            <person name="van Gessel N."/>
            <person name="Grimwood J."/>
            <person name="Hayes R.D."/>
            <person name="Graham S.W."/>
            <person name="Gunter L.E."/>
            <person name="McDaniel S.F."/>
            <person name="Hoernstein S.N.W."/>
            <person name="Larsson A."/>
            <person name="Li F.W."/>
            <person name="Perroud P.F."/>
            <person name="Phillips J."/>
            <person name="Ranjan P."/>
            <person name="Rokshar D.S."/>
            <person name="Rothfels C.J."/>
            <person name="Schneider L."/>
            <person name="Shu S."/>
            <person name="Stevenson D.W."/>
            <person name="Thummler F."/>
            <person name="Tillich M."/>
            <person name="Villarreal Aguilar J.C."/>
            <person name="Widiez T."/>
            <person name="Wong G.K."/>
            <person name="Wymore A."/>
            <person name="Zhang Y."/>
            <person name="Zimmer A.D."/>
            <person name="Quatrano R.S."/>
            <person name="Mayer K.F.X."/>
            <person name="Goodstein D."/>
            <person name="Casacuberta J.M."/>
            <person name="Vandepoele K."/>
            <person name="Reski R."/>
            <person name="Cuming A.C."/>
            <person name="Tuskan G.A."/>
            <person name="Maumus F."/>
            <person name="Salse J."/>
            <person name="Schmutz J."/>
            <person name="Rensing S.A."/>
        </authorList>
    </citation>
    <scope>NUCLEOTIDE SEQUENCE [LARGE SCALE GENOMIC DNA]</scope>
    <source>
        <strain evidence="3 4">cv. Gransden 2004</strain>
    </source>
</reference>
<reference evidence="2 4" key="1">
    <citation type="journal article" date="2008" name="Science">
        <title>The Physcomitrella genome reveals evolutionary insights into the conquest of land by plants.</title>
        <authorList>
            <person name="Rensing S."/>
            <person name="Lang D."/>
            <person name="Zimmer A."/>
            <person name="Terry A."/>
            <person name="Salamov A."/>
            <person name="Shapiro H."/>
            <person name="Nishiyama T."/>
            <person name="Perroud P.-F."/>
            <person name="Lindquist E."/>
            <person name="Kamisugi Y."/>
            <person name="Tanahashi T."/>
            <person name="Sakakibara K."/>
            <person name="Fujita T."/>
            <person name="Oishi K."/>
            <person name="Shin-I T."/>
            <person name="Kuroki Y."/>
            <person name="Toyoda A."/>
            <person name="Suzuki Y."/>
            <person name="Hashimoto A."/>
            <person name="Yamaguchi K."/>
            <person name="Sugano A."/>
            <person name="Kohara Y."/>
            <person name="Fujiyama A."/>
            <person name="Anterola A."/>
            <person name="Aoki S."/>
            <person name="Ashton N."/>
            <person name="Barbazuk W.B."/>
            <person name="Barker E."/>
            <person name="Bennetzen J."/>
            <person name="Bezanilla M."/>
            <person name="Blankenship R."/>
            <person name="Cho S.H."/>
            <person name="Dutcher S."/>
            <person name="Estelle M."/>
            <person name="Fawcett J.A."/>
            <person name="Gundlach H."/>
            <person name="Hanada K."/>
            <person name="Heyl A."/>
            <person name="Hicks K.A."/>
            <person name="Hugh J."/>
            <person name="Lohr M."/>
            <person name="Mayer K."/>
            <person name="Melkozernov A."/>
            <person name="Murata T."/>
            <person name="Nelson D."/>
            <person name="Pils B."/>
            <person name="Prigge M."/>
            <person name="Reiss B."/>
            <person name="Renner T."/>
            <person name="Rombauts S."/>
            <person name="Rushton P."/>
            <person name="Sanderfoot A."/>
            <person name="Schween G."/>
            <person name="Shiu S.-H."/>
            <person name="Stueber K."/>
            <person name="Theodoulou F.L."/>
            <person name="Tu H."/>
            <person name="Van de Peer Y."/>
            <person name="Verrier P.J."/>
            <person name="Waters E."/>
            <person name="Wood A."/>
            <person name="Yang L."/>
            <person name="Cove D."/>
            <person name="Cuming A."/>
            <person name="Hasebe M."/>
            <person name="Lucas S."/>
            <person name="Mishler D.B."/>
            <person name="Reski R."/>
            <person name="Grigoriev I."/>
            <person name="Quatrano R.S."/>
            <person name="Boore J.L."/>
        </authorList>
    </citation>
    <scope>NUCLEOTIDE SEQUENCE [LARGE SCALE GENOMIC DNA]</scope>
    <source>
        <strain evidence="3 4">cv. Gransden 2004</strain>
    </source>
</reference>
<evidence type="ECO:0000256" key="1">
    <source>
        <dbReference type="SAM" id="Phobius"/>
    </source>
</evidence>
<dbReference type="RefSeq" id="XP_024362658.1">
    <property type="nucleotide sequence ID" value="XM_024506890.2"/>
</dbReference>
<feature type="transmembrane region" description="Helical" evidence="1">
    <location>
        <begin position="34"/>
        <end position="59"/>
    </location>
</feature>
<protein>
    <recommendedName>
        <fullName evidence="5">Transmembrane protein</fullName>
    </recommendedName>
</protein>
<reference evidence="3" key="3">
    <citation type="submission" date="2020-12" db="UniProtKB">
        <authorList>
            <consortium name="EnsemblPlants"/>
        </authorList>
    </citation>
    <scope>IDENTIFICATION</scope>
</reference>
<keyword evidence="1" id="KW-0812">Transmembrane</keyword>
<keyword evidence="1" id="KW-1133">Transmembrane helix</keyword>
<feature type="transmembrane region" description="Helical" evidence="1">
    <location>
        <begin position="173"/>
        <end position="192"/>
    </location>
</feature>
<feature type="transmembrane region" description="Helical" evidence="1">
    <location>
        <begin position="90"/>
        <end position="117"/>
    </location>
</feature>
<keyword evidence="1" id="KW-0472">Membrane</keyword>
<dbReference type="EMBL" id="ABEU02000002">
    <property type="protein sequence ID" value="PNR59969.1"/>
    <property type="molecule type" value="Genomic_DNA"/>
</dbReference>
<evidence type="ECO:0000313" key="4">
    <source>
        <dbReference type="Proteomes" id="UP000006727"/>
    </source>
</evidence>
<dbReference type="EnsemblPlants" id="Pp3c2_16250V3.3">
    <property type="protein sequence ID" value="Pp3c2_16250V3.3"/>
    <property type="gene ID" value="Pp3c2_16250"/>
</dbReference>
<evidence type="ECO:0000313" key="3">
    <source>
        <dbReference type="EnsemblPlants" id="Pp3c2_16250V3.1"/>
    </source>
</evidence>